<accession>A0A0H5R506</accession>
<proteinExistence type="predicted"/>
<sequence length="234" mass="26527">MDDYYVWTEKTAGGFTEHFSTKALISDANHNIVMFEVPNPTAIKSRNNNNSRFANSGNRTWITDVKLRYPDGSTSTKAYVEGVVIDTKRFSDAMDFFYFGIPKRIAHKVLTDAVSKTPFCPMTDELDKNSSDNYVWTTSKLEKIREIGLFTAEKTIKHWSSPKSLLLDLKKANRCPVFLAVVQLKLKCTCKEHLGYSEALALPWSLGGTLEAVFVNELTSETSPDRRKFSNLYL</sequence>
<organism evidence="1">
    <name type="scientific">Spongospora subterranea</name>
    <dbReference type="NCBI Taxonomy" id="70186"/>
    <lineage>
        <taxon>Eukaryota</taxon>
        <taxon>Sar</taxon>
        <taxon>Rhizaria</taxon>
        <taxon>Endomyxa</taxon>
        <taxon>Phytomyxea</taxon>
        <taxon>Plasmodiophorida</taxon>
        <taxon>Plasmodiophoridae</taxon>
        <taxon>Spongospora</taxon>
    </lineage>
</organism>
<evidence type="ECO:0000313" key="1">
    <source>
        <dbReference type="EMBL" id="CRZ08966.1"/>
    </source>
</evidence>
<dbReference type="EMBL" id="HACM01008524">
    <property type="protein sequence ID" value="CRZ08966.1"/>
    <property type="molecule type" value="Transcribed_RNA"/>
</dbReference>
<protein>
    <submittedName>
        <fullName evidence="1">Uncharacterized protein</fullName>
    </submittedName>
</protein>
<dbReference type="AlphaFoldDB" id="A0A0H5R506"/>
<name>A0A0H5R506_9EUKA</name>
<reference evidence="1" key="1">
    <citation type="submission" date="2015-04" db="EMBL/GenBank/DDBJ databases">
        <title>The genome sequence of the plant pathogenic Rhizarian Plasmodiophora brassicae reveals insights in its biotrophic life cycle and the origin of chitin synthesis.</title>
        <authorList>
            <person name="Schwelm A."/>
            <person name="Fogelqvist J."/>
            <person name="Knaust A."/>
            <person name="Julke S."/>
            <person name="Lilja T."/>
            <person name="Dhandapani V."/>
            <person name="Bonilla-Rosso G."/>
            <person name="Karlsson M."/>
            <person name="Shevchenko A."/>
            <person name="Choi S.R."/>
            <person name="Kim H.G."/>
            <person name="Park J.Y."/>
            <person name="Lim Y.P."/>
            <person name="Ludwig-Muller J."/>
            <person name="Dixelius C."/>
        </authorList>
    </citation>
    <scope>NUCLEOTIDE SEQUENCE</scope>
    <source>
        <tissue evidence="1">Potato root galls</tissue>
    </source>
</reference>